<dbReference type="Gene3D" id="3.30.2130.30">
    <property type="match status" value="1"/>
</dbReference>
<evidence type="ECO:0000256" key="1">
    <source>
        <dbReference type="ARBA" id="ARBA00004496"/>
    </source>
</evidence>
<dbReference type="PROSITE" id="PS00028">
    <property type="entry name" value="ZINC_FINGER_C2H2_1"/>
    <property type="match status" value="3"/>
</dbReference>
<evidence type="ECO:0000256" key="3">
    <source>
        <dbReference type="ARBA" id="ARBA00022694"/>
    </source>
</evidence>
<keyword evidence="9" id="KW-1185">Reference proteome</keyword>
<dbReference type="Gene3D" id="3.40.50.150">
    <property type="entry name" value="Vaccinia Virus protein VP39"/>
    <property type="match status" value="1"/>
</dbReference>
<keyword evidence="3" id="KW-0819">tRNA processing</keyword>
<evidence type="ECO:0000256" key="6">
    <source>
        <dbReference type="SAM" id="MobiDB-lite"/>
    </source>
</evidence>
<dbReference type="SMART" id="SM00981">
    <property type="entry name" value="THUMP"/>
    <property type="match status" value="1"/>
</dbReference>
<reference evidence="8 9" key="1">
    <citation type="submission" date="2013-05" db="EMBL/GenBank/DDBJ databases">
        <title>Draft genome of the parasitic nematode Anyclostoma ceylanicum.</title>
        <authorList>
            <person name="Mitreva M."/>
        </authorList>
    </citation>
    <scope>NUCLEOTIDE SEQUENCE [LARGE SCALE GENOMIC DNA]</scope>
</reference>
<dbReference type="InterPro" id="IPR029063">
    <property type="entry name" value="SAM-dependent_MTases_sf"/>
</dbReference>
<dbReference type="PROSITE" id="PS51165">
    <property type="entry name" value="THUMP"/>
    <property type="match status" value="1"/>
</dbReference>
<dbReference type="GO" id="GO:0030488">
    <property type="term" value="P:tRNA methylation"/>
    <property type="evidence" value="ECO:0007669"/>
    <property type="project" value="TreeGrafter"/>
</dbReference>
<dbReference type="Pfam" id="PF01170">
    <property type="entry name" value="UPF0020"/>
    <property type="match status" value="1"/>
</dbReference>
<dbReference type="SUPFAM" id="SSF143437">
    <property type="entry name" value="THUMP domain-like"/>
    <property type="match status" value="1"/>
</dbReference>
<feature type="coiled-coil region" evidence="5">
    <location>
        <begin position="463"/>
        <end position="513"/>
    </location>
</feature>
<dbReference type="InterPro" id="IPR000241">
    <property type="entry name" value="RlmKL-like_Mtase"/>
</dbReference>
<keyword evidence="2" id="KW-0489">Methyltransferase</keyword>
<evidence type="ECO:0000256" key="5">
    <source>
        <dbReference type="SAM" id="Coils"/>
    </source>
</evidence>
<evidence type="ECO:0000256" key="2">
    <source>
        <dbReference type="ARBA" id="ARBA00022603"/>
    </source>
</evidence>
<feature type="compositionally biased region" description="Basic and acidic residues" evidence="6">
    <location>
        <begin position="116"/>
        <end position="134"/>
    </location>
</feature>
<feature type="compositionally biased region" description="Acidic residues" evidence="6">
    <location>
        <begin position="85"/>
        <end position="94"/>
    </location>
</feature>
<dbReference type="CDD" id="cd11715">
    <property type="entry name" value="THUMP_AdoMetMT"/>
    <property type="match status" value="1"/>
</dbReference>
<organism evidence="8 9">
    <name type="scientific">Ancylostoma ceylanicum</name>
    <dbReference type="NCBI Taxonomy" id="53326"/>
    <lineage>
        <taxon>Eukaryota</taxon>
        <taxon>Metazoa</taxon>
        <taxon>Ecdysozoa</taxon>
        <taxon>Nematoda</taxon>
        <taxon>Chromadorea</taxon>
        <taxon>Rhabditida</taxon>
        <taxon>Rhabditina</taxon>
        <taxon>Rhabditomorpha</taxon>
        <taxon>Strongyloidea</taxon>
        <taxon>Ancylostomatidae</taxon>
        <taxon>Ancylostomatinae</taxon>
        <taxon>Ancylostoma</taxon>
    </lineage>
</organism>
<keyword evidence="4" id="KW-0694">RNA-binding</keyword>
<accession>A0A0D6LL22</accession>
<dbReference type="Pfam" id="PF02926">
    <property type="entry name" value="THUMP"/>
    <property type="match status" value="1"/>
</dbReference>
<evidence type="ECO:0000313" key="9">
    <source>
        <dbReference type="Proteomes" id="UP000054495"/>
    </source>
</evidence>
<evidence type="ECO:0000313" key="8">
    <source>
        <dbReference type="EMBL" id="EPB72689.1"/>
    </source>
</evidence>
<dbReference type="CDD" id="cd02440">
    <property type="entry name" value="AdoMet_MTases"/>
    <property type="match status" value="1"/>
</dbReference>
<comment type="subcellular location">
    <subcellularLocation>
        <location evidence="1">Cytoplasm</location>
    </subcellularLocation>
</comment>
<dbReference type="Proteomes" id="UP000054495">
    <property type="component" value="Unassembled WGS sequence"/>
</dbReference>
<evidence type="ECO:0000259" key="7">
    <source>
        <dbReference type="PROSITE" id="PS51165"/>
    </source>
</evidence>
<dbReference type="GO" id="GO:0003723">
    <property type="term" value="F:RNA binding"/>
    <property type="evidence" value="ECO:0007669"/>
    <property type="project" value="UniProtKB-UniRule"/>
</dbReference>
<dbReference type="AlphaFoldDB" id="A0A0D6LL22"/>
<keyword evidence="2" id="KW-0808">Transferase</keyword>
<keyword evidence="5" id="KW-0175">Coiled coil</keyword>
<dbReference type="InterPro" id="IPR013087">
    <property type="entry name" value="Znf_C2H2_type"/>
</dbReference>
<protein>
    <recommendedName>
        <fullName evidence="7">THUMP domain-containing protein</fullName>
    </recommendedName>
</protein>
<dbReference type="InterPro" id="IPR004114">
    <property type="entry name" value="THUMP_dom"/>
</dbReference>
<dbReference type="PANTHER" id="PTHR14911:SF13">
    <property type="entry name" value="TRNA (GUANINE(6)-N2)-METHYLTRANSFERASE THUMP3"/>
    <property type="match status" value="1"/>
</dbReference>
<gene>
    <name evidence="8" type="ORF">ANCCEY_08206</name>
</gene>
<proteinExistence type="predicted"/>
<name>A0A0D6LL22_9BILA</name>
<dbReference type="SUPFAM" id="SSF53335">
    <property type="entry name" value="S-adenosyl-L-methionine-dependent methyltransferases"/>
    <property type="match status" value="1"/>
</dbReference>
<dbReference type="FunFam" id="3.40.50.150:FF:000073">
    <property type="entry name" value="THUMP domain containing 3"/>
    <property type="match status" value="1"/>
</dbReference>
<dbReference type="GO" id="GO:0043527">
    <property type="term" value="C:tRNA methyltransferase complex"/>
    <property type="evidence" value="ECO:0007669"/>
    <property type="project" value="UniProtKB-ARBA"/>
</dbReference>
<feature type="compositionally biased region" description="Polar residues" evidence="6">
    <location>
        <begin position="53"/>
        <end position="82"/>
    </location>
</feature>
<feature type="domain" description="THUMP" evidence="7">
    <location>
        <begin position="882"/>
        <end position="992"/>
    </location>
</feature>
<dbReference type="SMART" id="SM00355">
    <property type="entry name" value="ZnF_C2H2"/>
    <property type="match status" value="7"/>
</dbReference>
<sequence>MDEPVPTVQAPEESTDQDDQIQKLKAENRLAASEGDANGEDSTMGVDDKENGDSTSSPAVNAPTTSEDVSAAATTNGSSTPNEVECIELDDDSSEPPAKKAKASDSNDSDIAVINGKDEKSPAKDEKPKEKEAELTSPGALLNKLEEYVSDAIDNKKNIDRKVLDALLGAINVQVQKEPLSVRKLILDKQLVLPNTISFPPSLTVDMLIEHDPDHPLSKVITRMFGEERPKLNEAEKKERQTLKLHNNAPHMTKLLLDIGQDLVQESTYCDIVHARNLPETPKNIETYKQVAAQLKPVWEALRKRNEPYKLKMLSCQVCGFKTESRMVLQAHRSTVHFKNGKYQCAMCPEFDTNEQRLINHYLESHLIIASKEEPQGKYPCLICDEDFQYKGLRDTHLRTCKKDYSRVRNIMGPKGPDDQLMINRWLWDRPPIDPTILQQQQAAQAQQVRRSSAAFPDVVTKAEQKRNQLAQAQQAVAQAALRRTAAVRDAQQNALQQQLLQQQQRMRQAAAMMQQRNMLGQNSNSLIAAMQQHIQRASQQRGSTTAAATVGSLAAATALYQKNLAASRNALLANASALRKGPTMNAAAMQKAFALANGGLSTAAASGAASSTAGTHALGNSTNAGNGPGICEICDQNMVDRERYFQHLQLIHKHLRDKTLDDVKLGAPLACSRCRERFWTYEGLERHLVMAHGLVTADLLTKAQNKLDGGRCKLCAKQYAFNMLQHLVADHHIKLCSAEIMYSCDVCSFKCSSYTTLESHLNANHPKGVTDKNAVAPASGETASASNGTSKMIELYASVITGFESVSSEEVATTFASDAIRGRGYVRFEVDPSKIPEALHLRSIDNLFAMLYDYELEGLTTASQEEALQKIKGEISRINWKTAIDCWQIATGKQVPGGIETVKLFSSFLEQMREFARNGVTGLTPQNSFTFRVTCNRAGEKSRHSFSSMDAAKALGAQINNIFGWRPDMKNFDMEVVLNIRNDTMLVMVALNKESLFKRNVCAFGPTTMRSTMCYCMTALAHPSRGKGLFLDSWAEIGFDVTEIAGDVILDPMCGGGSIPLEAALAFPGCLFFGADLHPKALERCYENLFAGLNGPRKFGLYIQQLQQKKTKENCKEQLLRCGSDVSFLSCDAVDLPFRDSLVDAIVTDLPFGKKIGSVDDNRILYPRLLMEWERVVKPGGRLVVMTHDKRSWVKNALQ</sequence>
<dbReference type="EMBL" id="KE125030">
    <property type="protein sequence ID" value="EPB72689.1"/>
    <property type="molecule type" value="Genomic_DNA"/>
</dbReference>
<dbReference type="GO" id="GO:0005737">
    <property type="term" value="C:cytoplasm"/>
    <property type="evidence" value="ECO:0007669"/>
    <property type="project" value="UniProtKB-SubCell"/>
</dbReference>
<dbReference type="PANTHER" id="PTHR14911">
    <property type="entry name" value="THUMP DOMAIN-CONTAINING"/>
    <property type="match status" value="1"/>
</dbReference>
<evidence type="ECO:0000256" key="4">
    <source>
        <dbReference type="PROSITE-ProRule" id="PRU00529"/>
    </source>
</evidence>
<dbReference type="GO" id="GO:0016423">
    <property type="term" value="F:tRNA (guanine) methyltransferase activity"/>
    <property type="evidence" value="ECO:0007669"/>
    <property type="project" value="TreeGrafter"/>
</dbReference>
<feature type="region of interest" description="Disordered" evidence="6">
    <location>
        <begin position="1"/>
        <end position="136"/>
    </location>
</feature>